<feature type="compositionally biased region" description="Polar residues" evidence="1">
    <location>
        <begin position="200"/>
        <end position="227"/>
    </location>
</feature>
<feature type="region of interest" description="Disordered" evidence="1">
    <location>
        <begin position="65"/>
        <end position="124"/>
    </location>
</feature>
<keyword evidence="2" id="KW-0812">Transmembrane</keyword>
<organism evidence="3 4">
    <name type="scientific">Panagrellus redivivus</name>
    <name type="common">Microworm</name>
    <dbReference type="NCBI Taxonomy" id="6233"/>
    <lineage>
        <taxon>Eukaryota</taxon>
        <taxon>Metazoa</taxon>
        <taxon>Ecdysozoa</taxon>
        <taxon>Nematoda</taxon>
        <taxon>Chromadorea</taxon>
        <taxon>Rhabditida</taxon>
        <taxon>Tylenchina</taxon>
        <taxon>Panagrolaimomorpha</taxon>
        <taxon>Panagrolaimoidea</taxon>
        <taxon>Panagrolaimidae</taxon>
        <taxon>Panagrellus</taxon>
    </lineage>
</organism>
<keyword evidence="2" id="KW-1133">Transmembrane helix</keyword>
<evidence type="ECO:0000313" key="4">
    <source>
        <dbReference type="WBParaSite" id="Pan_g18746.t1"/>
    </source>
</evidence>
<evidence type="ECO:0000313" key="3">
    <source>
        <dbReference type="Proteomes" id="UP000492821"/>
    </source>
</evidence>
<feature type="compositionally biased region" description="Polar residues" evidence="1">
    <location>
        <begin position="95"/>
        <end position="104"/>
    </location>
</feature>
<feature type="transmembrane region" description="Helical" evidence="2">
    <location>
        <begin position="25"/>
        <end position="48"/>
    </location>
</feature>
<feature type="compositionally biased region" description="Pro residues" evidence="1">
    <location>
        <begin position="160"/>
        <end position="170"/>
    </location>
</feature>
<protein>
    <submittedName>
        <fullName evidence="4">Uncharacterized protein</fullName>
    </submittedName>
</protein>
<feature type="compositionally biased region" description="Basic residues" evidence="1">
    <location>
        <begin position="66"/>
        <end position="80"/>
    </location>
</feature>
<dbReference type="Proteomes" id="UP000492821">
    <property type="component" value="Unassembled WGS sequence"/>
</dbReference>
<feature type="compositionally biased region" description="Polar residues" evidence="1">
    <location>
        <begin position="179"/>
        <end position="193"/>
    </location>
</feature>
<accession>A0A7E4VB00</accession>
<feature type="region of interest" description="Disordered" evidence="1">
    <location>
        <begin position="154"/>
        <end position="277"/>
    </location>
</feature>
<keyword evidence="2" id="KW-0472">Membrane</keyword>
<dbReference type="AlphaFoldDB" id="A0A7E4VB00"/>
<proteinExistence type="predicted"/>
<evidence type="ECO:0000256" key="2">
    <source>
        <dbReference type="SAM" id="Phobius"/>
    </source>
</evidence>
<sequence length="277" mass="30347">MVAHDVALSATEHITVAVGRLSITIVAFVAVIVTSLFVDVLHVVTTIFEREKLGIQSKVCLLPVNQKKKKRKHKKKKHGSKSTSRSSNRKKPERSTQSTVSGNPDKSERFLKSVPAGRSKRESPKLIMMDMLQPPPTLAVPLVVQERDKKQANFDNPLEPIVPNPFPRPTVAPEAGGSESMSVRMQKHANQYQAKRRTTESVLTNSELYKTNKISQAKPTETPSSTFDESKIPEATTPPRNGTPKVDGKPGVKADGKVEPKSAPKSDQSAKMDSEGP</sequence>
<reference evidence="3" key="1">
    <citation type="journal article" date="2013" name="Genetics">
        <title>The draft genome and transcriptome of Panagrellus redivivus are shaped by the harsh demands of a free-living lifestyle.</title>
        <authorList>
            <person name="Srinivasan J."/>
            <person name="Dillman A.R."/>
            <person name="Macchietto M.G."/>
            <person name="Heikkinen L."/>
            <person name="Lakso M."/>
            <person name="Fracchia K.M."/>
            <person name="Antoshechkin I."/>
            <person name="Mortazavi A."/>
            <person name="Wong G."/>
            <person name="Sternberg P.W."/>
        </authorList>
    </citation>
    <scope>NUCLEOTIDE SEQUENCE [LARGE SCALE GENOMIC DNA]</scope>
    <source>
        <strain evidence="3">MT8872</strain>
    </source>
</reference>
<evidence type="ECO:0000256" key="1">
    <source>
        <dbReference type="SAM" id="MobiDB-lite"/>
    </source>
</evidence>
<dbReference type="WBParaSite" id="Pan_g18746.t1">
    <property type="protein sequence ID" value="Pan_g18746.t1"/>
    <property type="gene ID" value="Pan_g18746"/>
</dbReference>
<feature type="compositionally biased region" description="Basic and acidic residues" evidence="1">
    <location>
        <begin position="246"/>
        <end position="277"/>
    </location>
</feature>
<name>A0A7E4VB00_PANRE</name>
<keyword evidence="3" id="KW-1185">Reference proteome</keyword>
<reference evidence="4" key="2">
    <citation type="submission" date="2020-10" db="UniProtKB">
        <authorList>
            <consortium name="WormBaseParasite"/>
        </authorList>
    </citation>
    <scope>IDENTIFICATION</scope>
</reference>